<organism evidence="1 2">
    <name type="scientific">Flavihumibacter fluminis</name>
    <dbReference type="NCBI Taxonomy" id="2909236"/>
    <lineage>
        <taxon>Bacteria</taxon>
        <taxon>Pseudomonadati</taxon>
        <taxon>Bacteroidota</taxon>
        <taxon>Chitinophagia</taxon>
        <taxon>Chitinophagales</taxon>
        <taxon>Chitinophagaceae</taxon>
        <taxon>Flavihumibacter</taxon>
    </lineage>
</organism>
<dbReference type="Pfam" id="PF10652">
    <property type="entry name" value="DUF2480"/>
    <property type="match status" value="1"/>
</dbReference>
<proteinExistence type="predicted"/>
<dbReference type="Proteomes" id="UP001200145">
    <property type="component" value="Unassembled WGS sequence"/>
</dbReference>
<protein>
    <submittedName>
        <fullName evidence="1">DUF2480 family protein</fullName>
    </submittedName>
</protein>
<evidence type="ECO:0000313" key="2">
    <source>
        <dbReference type="Proteomes" id="UP001200145"/>
    </source>
</evidence>
<sequence>MADQIVNKVAESGLITLDLEVYLPREIIVEFDLANHLFMGLILKEKEFREAMKQLDWEQYRGKMVAVTCSADAIIPMWAYMLVVSYLQPVASAVYQGSAAEFRKQVFLNRLSTIDATEFDDKRVVIKGCGDQPIGEYAYFEITRILLPHAKSIMYGEPCSTVPVFKKR</sequence>
<accession>A0ABS9BIM3</accession>
<comment type="caution">
    <text evidence="1">The sequence shown here is derived from an EMBL/GenBank/DDBJ whole genome shotgun (WGS) entry which is preliminary data.</text>
</comment>
<gene>
    <name evidence="1" type="ORF">L0U88_12485</name>
</gene>
<dbReference type="RefSeq" id="WP_234866398.1">
    <property type="nucleotide sequence ID" value="NZ_JAKEVY010000003.1"/>
</dbReference>
<reference evidence="1 2" key="1">
    <citation type="submission" date="2022-01" db="EMBL/GenBank/DDBJ databases">
        <title>Flavihumibacter sp. nov., isolated from sediment of a river.</title>
        <authorList>
            <person name="Liu H."/>
        </authorList>
    </citation>
    <scope>NUCLEOTIDE SEQUENCE [LARGE SCALE GENOMIC DNA]</scope>
    <source>
        <strain evidence="1 2">RY-1</strain>
    </source>
</reference>
<dbReference type="EMBL" id="JAKEVY010000003">
    <property type="protein sequence ID" value="MCF1715445.1"/>
    <property type="molecule type" value="Genomic_DNA"/>
</dbReference>
<evidence type="ECO:0000313" key="1">
    <source>
        <dbReference type="EMBL" id="MCF1715445.1"/>
    </source>
</evidence>
<dbReference type="InterPro" id="IPR018914">
    <property type="entry name" value="DUF2480"/>
</dbReference>
<name>A0ABS9BIM3_9BACT</name>
<keyword evidence="2" id="KW-1185">Reference proteome</keyword>